<feature type="region of interest" description="Disordered" evidence="1">
    <location>
        <begin position="1003"/>
        <end position="1026"/>
    </location>
</feature>
<feature type="region of interest" description="Disordered" evidence="1">
    <location>
        <begin position="116"/>
        <end position="191"/>
    </location>
</feature>
<feature type="domain" description="Cyclic nucleotide-binding" evidence="2">
    <location>
        <begin position="1022"/>
        <end position="1081"/>
    </location>
</feature>
<keyword evidence="4" id="KW-1185">Reference proteome</keyword>
<protein>
    <recommendedName>
        <fullName evidence="2">Cyclic nucleotide-binding domain-containing protein</fullName>
    </recommendedName>
</protein>
<dbReference type="CDD" id="cd00038">
    <property type="entry name" value="CAP_ED"/>
    <property type="match status" value="1"/>
</dbReference>
<dbReference type="PROSITE" id="PS00889">
    <property type="entry name" value="CNMP_BINDING_2"/>
    <property type="match status" value="1"/>
</dbReference>
<evidence type="ECO:0000259" key="2">
    <source>
        <dbReference type="PROSITE" id="PS50042"/>
    </source>
</evidence>
<sequence>MDVLLLSQESLNLLLDGRASGLLRGTFTPKRGDIWLGLVAVGDVVARARLVAAHKLDEPGLRRAGEALLEQQKRLCYGTPHLWELDKVEQLAEPWRISSAARKGCVQWIPAHRWQSQHPEPVKRKQSGVTRAWPKRFPRKPRSDGRGPDLPQGLLLKQRRPKKGKREKRLSRNAPANPQDAISLDRHGQGADLSQRLRAGRTLPRLRHLASMSLFHHRRPFDAPPDPRPGRCALLRGNPCFIVSTFQRRKVPMADVLPLQETLDEAILTASRADTETCAQRDLQDVGCKRVQIQPRNLRKGRLRFNVLPAACEPGAADAHDVQVYLGPLQASAERPTAPAAAGEIIRVEPAAASEHKSSLVDGRWHQVVVRRDLSQRAIFLLDTPLPYLLDTRPERCLTCGKSYPVKPSDIRRHFPTALSCRTSKQRVVWFSGRLLVQAVQKFAEVPTAAAVKRYLLDLYASNSLDLATAQQQLGVLSCLPRLRALRGVLRQALMSYLPGLVEEIQKSAHVYSGSAVKGDGNFKIAARIKGARPATAVIYGWCGVDGCLLKPCELMPVESWAYIRPDLEKLADQMRANREAAGLAQHEIPPVYHSTDTYAKHRKLLRSFWRRKYSTGVQSVSSTARGDAYSVAPGPDRDPTRITGDPQHEVLALGRLVPPTSSDGPTFVADHRNLMERLSLPPSPHPTCPADHVFQELRQDLQPLLQEAVRNRRFDLDASSASDQEKKDMRDFLGQAYASRAQSWLGIFGSSPPRQTLARLCGRFGVKIHDTEGNYNVRDATDFVAEVRRILRWYRHRKRSTLLRRRQVLRERQQRIIPGKTGVLSKKVRAHLRRLRRPVRVESFMHWRDMAIQTLRAGIAVQSGTVCVERYWAALLNYIAPQVRQMSPAWWFVLAQLSFAKWNYQHFSLDALPGIAERDAEIQSKLSTCTLLARALHDSELSEAIGLHDLFDPFRHDDDAQFADVTVHMREGRKGPPTPRMRGGEMPTLTDWRRTGLEAFDETARSEEKRNGKQPRPAQSFRTSEGFSTFSKESNYGKMLRFLREVSLFGELALQNTEPRSASIVCSQDSEFLRLRKEDFLAAIQGRKQKIYFFDEHIEALKDFADKKAQGALLQHPSLLFTDEIYRDGQPITTEGVYANTKVYLVGAGAKVDLFRYKEPCASPAYFLARRPRSAPKKSKGPCLRMLPDNLEPCPAEEALQQSAGIFNPNEEDMDLYGTLQEGSLFGTAGALQNHSPEPFSAVARCETETCTIYALDSAGMQQLHPKLLAVLREMVAEGSLERLQQLPAPPNAWQAEIKTPKWKKKASPLLDGEGTPTSQSWRR</sequence>
<feature type="compositionally biased region" description="Basic residues" evidence="1">
    <location>
        <begin position="157"/>
        <end position="171"/>
    </location>
</feature>
<evidence type="ECO:0000313" key="3">
    <source>
        <dbReference type="EMBL" id="CAJ1408173.1"/>
    </source>
</evidence>
<evidence type="ECO:0000313" key="4">
    <source>
        <dbReference type="Proteomes" id="UP001178507"/>
    </source>
</evidence>
<dbReference type="SUPFAM" id="SSF51206">
    <property type="entry name" value="cAMP-binding domain-like"/>
    <property type="match status" value="1"/>
</dbReference>
<dbReference type="EMBL" id="CAUJNA010003705">
    <property type="protein sequence ID" value="CAJ1408173.1"/>
    <property type="molecule type" value="Genomic_DNA"/>
</dbReference>
<dbReference type="InterPro" id="IPR000595">
    <property type="entry name" value="cNMP-bd_dom"/>
</dbReference>
<dbReference type="Proteomes" id="UP001178507">
    <property type="component" value="Unassembled WGS sequence"/>
</dbReference>
<name>A0AA36NLV8_9DINO</name>
<feature type="region of interest" description="Disordered" evidence="1">
    <location>
        <begin position="1293"/>
        <end position="1325"/>
    </location>
</feature>
<feature type="compositionally biased region" description="Basic and acidic residues" evidence="1">
    <location>
        <begin position="1003"/>
        <end position="1012"/>
    </location>
</feature>
<gene>
    <name evidence="3" type="ORF">EVOR1521_LOCUS29676</name>
</gene>
<dbReference type="InterPro" id="IPR014710">
    <property type="entry name" value="RmlC-like_jellyroll"/>
</dbReference>
<evidence type="ECO:0000256" key="1">
    <source>
        <dbReference type="SAM" id="MobiDB-lite"/>
    </source>
</evidence>
<accession>A0AA36NLV8</accession>
<dbReference type="PROSITE" id="PS50042">
    <property type="entry name" value="CNMP_BINDING_3"/>
    <property type="match status" value="2"/>
</dbReference>
<feature type="domain" description="Cyclic nucleotide-binding" evidence="2">
    <location>
        <begin position="1207"/>
        <end position="1265"/>
    </location>
</feature>
<dbReference type="PANTHER" id="PTHR23011">
    <property type="entry name" value="CYCLIC NUCLEOTIDE-BINDING DOMAIN CONTAINING PROTEIN"/>
    <property type="match status" value="1"/>
</dbReference>
<reference evidence="3" key="1">
    <citation type="submission" date="2023-08" db="EMBL/GenBank/DDBJ databases">
        <authorList>
            <person name="Chen Y."/>
            <person name="Shah S."/>
            <person name="Dougan E. K."/>
            <person name="Thang M."/>
            <person name="Chan C."/>
        </authorList>
    </citation>
    <scope>NUCLEOTIDE SEQUENCE</scope>
</reference>
<dbReference type="PANTHER" id="PTHR23011:SF28">
    <property type="entry name" value="CYCLIC NUCLEOTIDE-BINDING DOMAIN CONTAINING PROTEIN"/>
    <property type="match status" value="1"/>
</dbReference>
<dbReference type="InterPro" id="IPR018488">
    <property type="entry name" value="cNMP-bd_CS"/>
</dbReference>
<organism evidence="3 4">
    <name type="scientific">Effrenium voratum</name>
    <dbReference type="NCBI Taxonomy" id="2562239"/>
    <lineage>
        <taxon>Eukaryota</taxon>
        <taxon>Sar</taxon>
        <taxon>Alveolata</taxon>
        <taxon>Dinophyceae</taxon>
        <taxon>Suessiales</taxon>
        <taxon>Symbiodiniaceae</taxon>
        <taxon>Effrenium</taxon>
    </lineage>
</organism>
<dbReference type="InterPro" id="IPR018490">
    <property type="entry name" value="cNMP-bd_dom_sf"/>
</dbReference>
<comment type="caution">
    <text evidence="3">The sequence shown here is derived from an EMBL/GenBank/DDBJ whole genome shotgun (WGS) entry which is preliminary data.</text>
</comment>
<proteinExistence type="predicted"/>
<dbReference type="Gene3D" id="2.60.120.10">
    <property type="entry name" value="Jelly Rolls"/>
    <property type="match status" value="1"/>
</dbReference>
<dbReference type="Pfam" id="PF00027">
    <property type="entry name" value="cNMP_binding"/>
    <property type="match status" value="1"/>
</dbReference>